<name>A0AA41W950_9GAMM</name>
<dbReference type="InterPro" id="IPR021295">
    <property type="entry name" value="DUF2867"/>
</dbReference>
<sequence>MRILVIGAFGTIGRKLVPALVAKGHTVSVSSRNARKEIPWPELGCERYTLDLLSASSIPPALEGIDVIYYLMHGMSDGEQHSEREVRAAQNLVASIQQSTVKRIIYMGSLLSDTPQSEHMQARLATGKVLASSPIAVTELRAGIIIAPGSAAFEVMRDMVGNLPWVVTPNSIHTLAPPIALSNIVVYLTGFLDLPETQGKTYEATGPEWMSYRDMMERLAAHMGWRCRIVSTQHLPMSLATAVLGIVTSVPKSLAKALIEGLSERLQANPAPLQTLIPQTLVAYEDALSQLLEEETVEVYPKRWEDGVPAFRNFSHRHGFYSKCASQSITVPASAKSVWQVVNLLGGEHRYFYMDILWAMREWMDWCMGGNGRDHGRDDPTMLRVGERVDSWRILSVEQESLLVMKFGMKAPGGGGMQITIEPKSKQSCELNVELLWHPAGFMGLAYWYFYAPWHQLLLNGMTEKMSQLAMDIEQGQTP</sequence>
<dbReference type="Proteomes" id="UP001165393">
    <property type="component" value="Unassembled WGS sequence"/>
</dbReference>
<dbReference type="InterPro" id="IPR016040">
    <property type="entry name" value="NAD(P)-bd_dom"/>
</dbReference>
<evidence type="ECO:0000313" key="2">
    <source>
        <dbReference type="EMBL" id="MCM2681360.1"/>
    </source>
</evidence>
<dbReference type="PANTHER" id="PTHR12126">
    <property type="entry name" value="NADH-UBIQUINONE OXIDOREDUCTASE 39 KDA SUBUNIT-RELATED"/>
    <property type="match status" value="1"/>
</dbReference>
<keyword evidence="3" id="KW-1185">Reference proteome</keyword>
<evidence type="ECO:0000313" key="3">
    <source>
        <dbReference type="Proteomes" id="UP001165393"/>
    </source>
</evidence>
<proteinExistence type="predicted"/>
<dbReference type="PANTHER" id="PTHR12126:SF11">
    <property type="entry name" value="NADH DEHYDROGENASE [UBIQUINONE] 1 ALPHA SUBCOMPLEX SUBUNIT 9, MITOCHONDRIAL"/>
    <property type="match status" value="1"/>
</dbReference>
<dbReference type="Gene3D" id="3.40.50.720">
    <property type="entry name" value="NAD(P)-binding Rossmann-like Domain"/>
    <property type="match status" value="1"/>
</dbReference>
<organism evidence="2 3">
    <name type="scientific">Echinimonas agarilytica</name>
    <dbReference type="NCBI Taxonomy" id="1215918"/>
    <lineage>
        <taxon>Bacteria</taxon>
        <taxon>Pseudomonadati</taxon>
        <taxon>Pseudomonadota</taxon>
        <taxon>Gammaproteobacteria</taxon>
        <taxon>Alteromonadales</taxon>
        <taxon>Echinimonadaceae</taxon>
        <taxon>Echinimonas</taxon>
    </lineage>
</organism>
<dbReference type="AlphaFoldDB" id="A0AA41W950"/>
<feature type="domain" description="NAD(P)-binding" evidence="1">
    <location>
        <begin position="7"/>
        <end position="120"/>
    </location>
</feature>
<dbReference type="Pfam" id="PF13460">
    <property type="entry name" value="NAD_binding_10"/>
    <property type="match status" value="1"/>
</dbReference>
<dbReference type="GO" id="GO:0044877">
    <property type="term" value="F:protein-containing complex binding"/>
    <property type="evidence" value="ECO:0007669"/>
    <property type="project" value="TreeGrafter"/>
</dbReference>
<dbReference type="SUPFAM" id="SSF51735">
    <property type="entry name" value="NAD(P)-binding Rossmann-fold domains"/>
    <property type="match status" value="1"/>
</dbReference>
<evidence type="ECO:0000259" key="1">
    <source>
        <dbReference type="Pfam" id="PF13460"/>
    </source>
</evidence>
<dbReference type="SUPFAM" id="SSF55961">
    <property type="entry name" value="Bet v1-like"/>
    <property type="match status" value="1"/>
</dbReference>
<gene>
    <name evidence="2" type="ORF">NAF29_17060</name>
</gene>
<protein>
    <submittedName>
        <fullName evidence="2">SDR family oxidoreductase</fullName>
    </submittedName>
</protein>
<accession>A0AA41W950</accession>
<comment type="caution">
    <text evidence="2">The sequence shown here is derived from an EMBL/GenBank/DDBJ whole genome shotgun (WGS) entry which is preliminary data.</text>
</comment>
<dbReference type="InterPro" id="IPR036291">
    <property type="entry name" value="NAD(P)-bd_dom_sf"/>
</dbReference>
<dbReference type="Pfam" id="PF11066">
    <property type="entry name" value="DUF2867"/>
    <property type="match status" value="1"/>
</dbReference>
<dbReference type="RefSeq" id="WP_251262841.1">
    <property type="nucleotide sequence ID" value="NZ_JAMQGP010000010.1"/>
</dbReference>
<dbReference type="InterPro" id="IPR051207">
    <property type="entry name" value="ComplexI_NDUFA9_subunit"/>
</dbReference>
<dbReference type="EMBL" id="JAMQGP010000010">
    <property type="protein sequence ID" value="MCM2681360.1"/>
    <property type="molecule type" value="Genomic_DNA"/>
</dbReference>
<reference evidence="2 3" key="1">
    <citation type="journal article" date="2013" name="Antonie Van Leeuwenhoek">
        <title>Echinimonas agarilytica gen. nov., sp. nov., a new gammaproteobacterium isolated from the sea urchin Strongylocentrotus intermedius.</title>
        <authorList>
            <person name="Nedashkovskaya O.I."/>
            <person name="Stenkova A.M."/>
            <person name="Zhukova N.V."/>
            <person name="Van Trappen S."/>
            <person name="Lee J.S."/>
            <person name="Kim S.B."/>
        </authorList>
    </citation>
    <scope>NUCLEOTIDE SEQUENCE [LARGE SCALE GENOMIC DNA]</scope>
    <source>
        <strain evidence="2 3">KMM 6351</strain>
    </source>
</reference>